<proteinExistence type="predicted"/>
<comment type="caution">
    <text evidence="1">The sequence shown here is derived from an EMBL/GenBank/DDBJ whole genome shotgun (WGS) entry which is preliminary data.</text>
</comment>
<evidence type="ECO:0000313" key="2">
    <source>
        <dbReference type="Proteomes" id="UP001338125"/>
    </source>
</evidence>
<reference evidence="1 2" key="1">
    <citation type="submission" date="2024-01" db="EMBL/GenBank/DDBJ databases">
        <title>Complete genome of Cladobotryum mycophilum ATHUM6906.</title>
        <authorList>
            <person name="Christinaki A.C."/>
            <person name="Myridakis A.I."/>
            <person name="Kouvelis V.N."/>
        </authorList>
    </citation>
    <scope>NUCLEOTIDE SEQUENCE [LARGE SCALE GENOMIC DNA]</scope>
    <source>
        <strain evidence="1 2">ATHUM6906</strain>
    </source>
</reference>
<evidence type="ECO:0000313" key="1">
    <source>
        <dbReference type="EMBL" id="KAK5991309.1"/>
    </source>
</evidence>
<keyword evidence="2" id="KW-1185">Reference proteome</keyword>
<dbReference type="Proteomes" id="UP001338125">
    <property type="component" value="Unassembled WGS sequence"/>
</dbReference>
<gene>
    <name evidence="1" type="ORF">PT974_09590</name>
</gene>
<accession>A0ABR0SH39</accession>
<name>A0ABR0SH39_9HYPO</name>
<sequence length="64" mass="7460">MRRIQREKRLVALEERERQAREADKARERGGDRSFVCQRVTQTGWALGLGESNGSWEARSLERS</sequence>
<dbReference type="EMBL" id="JAVFKD010000014">
    <property type="protein sequence ID" value="KAK5991309.1"/>
    <property type="molecule type" value="Genomic_DNA"/>
</dbReference>
<protein>
    <submittedName>
        <fullName evidence="1">Uncharacterized protein</fullName>
    </submittedName>
</protein>
<organism evidence="1 2">
    <name type="scientific">Cladobotryum mycophilum</name>
    <dbReference type="NCBI Taxonomy" id="491253"/>
    <lineage>
        <taxon>Eukaryota</taxon>
        <taxon>Fungi</taxon>
        <taxon>Dikarya</taxon>
        <taxon>Ascomycota</taxon>
        <taxon>Pezizomycotina</taxon>
        <taxon>Sordariomycetes</taxon>
        <taxon>Hypocreomycetidae</taxon>
        <taxon>Hypocreales</taxon>
        <taxon>Hypocreaceae</taxon>
        <taxon>Cladobotryum</taxon>
    </lineage>
</organism>